<evidence type="ECO:0000256" key="1">
    <source>
        <dbReference type="SAM" id="MobiDB-lite"/>
    </source>
</evidence>
<feature type="transmembrane region" description="Helical" evidence="2">
    <location>
        <begin position="6"/>
        <end position="25"/>
    </location>
</feature>
<protein>
    <submittedName>
        <fullName evidence="3">Uncharacterized protein</fullName>
    </submittedName>
</protein>
<evidence type="ECO:0000313" key="3">
    <source>
        <dbReference type="EMBL" id="SPE28553.1"/>
    </source>
</evidence>
<name>A0A2N9LZC1_9BACT</name>
<organism evidence="3 4">
    <name type="scientific">Candidatus Sulfuritelmatomonas gaucii</name>
    <dbReference type="NCBI Taxonomy" id="2043161"/>
    <lineage>
        <taxon>Bacteria</taxon>
        <taxon>Pseudomonadati</taxon>
        <taxon>Acidobacteriota</taxon>
        <taxon>Terriglobia</taxon>
        <taxon>Terriglobales</taxon>
        <taxon>Acidobacteriaceae</taxon>
        <taxon>Candidatus Sulfuritelmatomonas</taxon>
    </lineage>
</organism>
<gene>
    <name evidence="3" type="ORF">SBA5_670003</name>
</gene>
<keyword evidence="2" id="KW-1133">Transmembrane helix</keyword>
<feature type="region of interest" description="Disordered" evidence="1">
    <location>
        <begin position="78"/>
        <end position="123"/>
    </location>
</feature>
<feature type="compositionally biased region" description="Polar residues" evidence="1">
    <location>
        <begin position="85"/>
        <end position="105"/>
    </location>
</feature>
<dbReference type="Proteomes" id="UP000239735">
    <property type="component" value="Unassembled WGS sequence"/>
</dbReference>
<evidence type="ECO:0000313" key="4">
    <source>
        <dbReference type="Proteomes" id="UP000239735"/>
    </source>
</evidence>
<keyword evidence="2" id="KW-0472">Membrane</keyword>
<sequence>MRAKWISAAVVICAVGAAVLVMNGYKKARAAGDMPSGHGISCLKADGQTPCADTDVSDLNDEVSGLKKLFNNAKSVVTDAKSATGDAQQAGSDGKQVTSDGQQLGSDAKQLGSDAKNKDLKVA</sequence>
<proteinExistence type="predicted"/>
<dbReference type="EMBL" id="OKRB01000127">
    <property type="protein sequence ID" value="SPE28553.1"/>
    <property type="molecule type" value="Genomic_DNA"/>
</dbReference>
<dbReference type="AlphaFoldDB" id="A0A2N9LZC1"/>
<accession>A0A2N9LZC1</accession>
<evidence type="ECO:0000256" key="2">
    <source>
        <dbReference type="SAM" id="Phobius"/>
    </source>
</evidence>
<reference evidence="4" key="1">
    <citation type="submission" date="2018-02" db="EMBL/GenBank/DDBJ databases">
        <authorList>
            <person name="Hausmann B."/>
        </authorList>
    </citation>
    <scope>NUCLEOTIDE SEQUENCE [LARGE SCALE GENOMIC DNA]</scope>
    <source>
        <strain evidence="4">Peat soil MAG SbA5</strain>
    </source>
</reference>
<keyword evidence="2" id="KW-0812">Transmembrane</keyword>